<dbReference type="AlphaFoldDB" id="A0A7Y6DWR4"/>
<evidence type="ECO:0000313" key="4">
    <source>
        <dbReference type="Proteomes" id="UP000565724"/>
    </source>
</evidence>
<feature type="domain" description="Pyrrolo-quinoline quinone repeat" evidence="2">
    <location>
        <begin position="362"/>
        <end position="441"/>
    </location>
</feature>
<gene>
    <name evidence="3" type="ORF">HP550_04830</name>
</gene>
<evidence type="ECO:0000259" key="2">
    <source>
        <dbReference type="Pfam" id="PF13360"/>
    </source>
</evidence>
<organism evidence="3 4">
    <name type="scientific">Cellulomonas humilata</name>
    <dbReference type="NCBI Taxonomy" id="144055"/>
    <lineage>
        <taxon>Bacteria</taxon>
        <taxon>Bacillati</taxon>
        <taxon>Actinomycetota</taxon>
        <taxon>Actinomycetes</taxon>
        <taxon>Micrococcales</taxon>
        <taxon>Cellulomonadaceae</taxon>
        <taxon>Cellulomonas</taxon>
    </lineage>
</organism>
<keyword evidence="1" id="KW-1133">Transmembrane helix</keyword>
<dbReference type="Gene3D" id="2.130.10.10">
    <property type="entry name" value="YVTN repeat-like/Quinoprotein amine dehydrogenase"/>
    <property type="match status" value="1"/>
</dbReference>
<dbReference type="InterPro" id="IPR002372">
    <property type="entry name" value="PQQ_rpt_dom"/>
</dbReference>
<evidence type="ECO:0000256" key="1">
    <source>
        <dbReference type="SAM" id="Phobius"/>
    </source>
</evidence>
<reference evidence="3 4" key="1">
    <citation type="submission" date="2020-05" db="EMBL/GenBank/DDBJ databases">
        <title>Genome Sequencing of Type Strains.</title>
        <authorList>
            <person name="Lemaire J.F."/>
            <person name="Inderbitzin P."/>
            <person name="Gregorio O.A."/>
            <person name="Collins S.B."/>
            <person name="Wespe N."/>
            <person name="Knight-Connoni V."/>
        </authorList>
    </citation>
    <scope>NUCLEOTIDE SEQUENCE [LARGE SCALE GENOMIC DNA]</scope>
    <source>
        <strain evidence="3 4">ATCC 25174</strain>
    </source>
</reference>
<keyword evidence="1" id="KW-0472">Membrane</keyword>
<proteinExistence type="predicted"/>
<keyword evidence="4" id="KW-1185">Reference proteome</keyword>
<dbReference type="Pfam" id="PF13360">
    <property type="entry name" value="PQQ_2"/>
    <property type="match status" value="1"/>
</dbReference>
<dbReference type="InterPro" id="IPR015943">
    <property type="entry name" value="WD40/YVTN_repeat-like_dom_sf"/>
</dbReference>
<evidence type="ECO:0000313" key="3">
    <source>
        <dbReference type="EMBL" id="NUU16570.1"/>
    </source>
</evidence>
<accession>A0A7Y6DWR4</accession>
<sequence length="503" mass="52304">MARRGELQDVELLDEGDLVAYDHADPGAAPMRRGLRTALIAAALVVVVTLVGVQWVVSARERAAIAALATVPGVLAPVDEHLDVERRVPADDAAGLFGFGGWSLERAADGSQSFTWAPTADEGSGWTTQLTGPSPVLAQYDADDVVAGSYCTPDNAPGTAPSTAGTVVCLVSDGGYVLDPVNDSLVRVPATTTQVRVLSAADGTITATWPVHVGDAETVFAVLDDAVAIASTATTGTTLTLHDLLTGDARWSRSSPTRDGSTADTFSGLALSQVGTVLAYAPPDQPLTLIDADGTVVRELPGTIGDRFGFVTDQRGRVSLPSVVDGRQRTTLLAEDAEPAHDVTVDGALVDAVVDDGSVPDLLLTYDRELHAWDRSTGERRWSNETVISASGVVIMRGSVFVLAAGFVAAFDGVSGRTLWATTAEDEVTPSTISTDGSHLLATLEPTSTDGQPVLVAYDPAGGAEVFRVPYPAGVGDVSPINGRLVGIDTTTDGNDFVYVLLR</sequence>
<dbReference type="RefSeq" id="WP_175346455.1">
    <property type="nucleotide sequence ID" value="NZ_JABMCI010000052.1"/>
</dbReference>
<feature type="transmembrane region" description="Helical" evidence="1">
    <location>
        <begin position="38"/>
        <end position="57"/>
    </location>
</feature>
<protein>
    <submittedName>
        <fullName evidence="3">PQQ-binding-like beta-propeller repeat protein</fullName>
    </submittedName>
</protein>
<dbReference type="SUPFAM" id="SSF50969">
    <property type="entry name" value="YVTN repeat-like/Quinoprotein amine dehydrogenase"/>
    <property type="match status" value="1"/>
</dbReference>
<name>A0A7Y6DWR4_9CELL</name>
<dbReference type="EMBL" id="JABMCI010000052">
    <property type="protein sequence ID" value="NUU16570.1"/>
    <property type="molecule type" value="Genomic_DNA"/>
</dbReference>
<keyword evidence="1" id="KW-0812">Transmembrane</keyword>
<dbReference type="Proteomes" id="UP000565724">
    <property type="component" value="Unassembled WGS sequence"/>
</dbReference>
<comment type="caution">
    <text evidence="3">The sequence shown here is derived from an EMBL/GenBank/DDBJ whole genome shotgun (WGS) entry which is preliminary data.</text>
</comment>
<dbReference type="InterPro" id="IPR011044">
    <property type="entry name" value="Quino_amine_DH_bsu"/>
</dbReference>